<dbReference type="InterPro" id="IPR015813">
    <property type="entry name" value="Pyrv/PenolPyrv_kinase-like_dom"/>
</dbReference>
<evidence type="ECO:0000313" key="7">
    <source>
        <dbReference type="EMBL" id="RBP90599.1"/>
    </source>
</evidence>
<dbReference type="Gene3D" id="3.20.20.60">
    <property type="entry name" value="Phosphoenolpyruvate-binding domains"/>
    <property type="match status" value="1"/>
</dbReference>
<protein>
    <submittedName>
        <fullName evidence="7">Citrate lyase subunit beta/citryl-CoA lyase</fullName>
    </submittedName>
</protein>
<proteinExistence type="predicted"/>
<evidence type="ECO:0000256" key="3">
    <source>
        <dbReference type="ARBA" id="ARBA00022842"/>
    </source>
</evidence>
<reference evidence="7 8" key="1">
    <citation type="submission" date="2018-06" db="EMBL/GenBank/DDBJ databases">
        <title>Freshwater and sediment microbial communities from various areas in North America, analyzing microbe dynamics in response to fracking.</title>
        <authorList>
            <person name="Lamendella R."/>
        </authorList>
    </citation>
    <scope>NUCLEOTIDE SEQUENCE [LARGE SCALE GENOMIC DNA]</scope>
    <source>
        <strain evidence="7 8">14_TX</strain>
    </source>
</reference>
<evidence type="ECO:0000256" key="4">
    <source>
        <dbReference type="PIRSR" id="PIRSR015582-1"/>
    </source>
</evidence>
<accession>A0A366JQM1</accession>
<feature type="binding site" evidence="4">
    <location>
        <position position="128"/>
    </location>
    <ligand>
        <name>substrate</name>
    </ligand>
</feature>
<dbReference type="InterPro" id="IPR040442">
    <property type="entry name" value="Pyrv_kinase-like_dom_sf"/>
</dbReference>
<dbReference type="RefSeq" id="WP_113883952.1">
    <property type="nucleotide sequence ID" value="NZ_QNSF01000009.1"/>
</dbReference>
<evidence type="ECO:0000256" key="5">
    <source>
        <dbReference type="PIRSR" id="PIRSR015582-2"/>
    </source>
</evidence>
<dbReference type="SUPFAM" id="SSF51621">
    <property type="entry name" value="Phosphoenolpyruvate/pyruvate domain"/>
    <property type="match status" value="1"/>
</dbReference>
<comment type="caution">
    <text evidence="7">The sequence shown here is derived from an EMBL/GenBank/DDBJ whole genome shotgun (WGS) entry which is preliminary data.</text>
</comment>
<keyword evidence="3 5" id="KW-0460">Magnesium</keyword>
<dbReference type="GO" id="GO:0016829">
    <property type="term" value="F:lyase activity"/>
    <property type="evidence" value="ECO:0007669"/>
    <property type="project" value="UniProtKB-KW"/>
</dbReference>
<feature type="binding site" evidence="5">
    <location>
        <position position="128"/>
    </location>
    <ligand>
        <name>Mg(2+)</name>
        <dbReference type="ChEBI" id="CHEBI:18420"/>
    </ligand>
</feature>
<feature type="domain" description="HpcH/HpaI aldolase/citrate lyase" evidence="6">
    <location>
        <begin position="5"/>
        <end position="224"/>
    </location>
</feature>
<keyword evidence="8" id="KW-1185">Reference proteome</keyword>
<gene>
    <name evidence="7" type="ORF">DFO70_109105</name>
</gene>
<evidence type="ECO:0000256" key="1">
    <source>
        <dbReference type="ARBA" id="ARBA00001946"/>
    </source>
</evidence>
<keyword evidence="7" id="KW-0456">Lyase</keyword>
<feature type="binding site" evidence="5">
    <location>
        <position position="155"/>
    </location>
    <ligand>
        <name>Mg(2+)</name>
        <dbReference type="ChEBI" id="CHEBI:18420"/>
    </ligand>
</feature>
<evidence type="ECO:0000256" key="2">
    <source>
        <dbReference type="ARBA" id="ARBA00022723"/>
    </source>
</evidence>
<dbReference type="PANTHER" id="PTHR32308">
    <property type="entry name" value="LYASE BETA SUBUNIT, PUTATIVE (AFU_ORTHOLOGUE AFUA_4G13030)-RELATED"/>
    <property type="match status" value="1"/>
</dbReference>
<dbReference type="PIRSF" id="PIRSF015582">
    <property type="entry name" value="Cit_lyase_B"/>
    <property type="match status" value="1"/>
</dbReference>
<dbReference type="GO" id="GO:0006107">
    <property type="term" value="P:oxaloacetate metabolic process"/>
    <property type="evidence" value="ECO:0007669"/>
    <property type="project" value="TreeGrafter"/>
</dbReference>
<comment type="cofactor">
    <cofactor evidence="1">
        <name>Mg(2+)</name>
        <dbReference type="ChEBI" id="CHEBI:18420"/>
    </cofactor>
</comment>
<feature type="binding site" evidence="4">
    <location>
        <position position="65"/>
    </location>
    <ligand>
        <name>substrate</name>
    </ligand>
</feature>
<dbReference type="AlphaFoldDB" id="A0A366JQM1"/>
<sequence>MSPKRSYLFVPAISEKIMGKALSSEADSVIFDLEDAVAINEKEIARERAKNYLLNHPAEKDVYVRINDFTTVYWRSDIECAVESGAKGIIVPKAESGTNMKVICQTVLELLERAGRKGDRFEVLPLIETASGVHFAYEIANSHSLVPRLVFGSIDYSLDIDCELTDGGEELYYVRSQIVNASRAAGIGSPVDAVYPDLSNEEGLSREALRARVSGFKSKLAIHPKQLNVIHNVFTPDEKVLEEAREIVEAFEAAELKGSASITVRNKLVDYPVYKKAKGLLHFSAL</sequence>
<evidence type="ECO:0000259" key="6">
    <source>
        <dbReference type="Pfam" id="PF03328"/>
    </source>
</evidence>
<organism evidence="7 8">
    <name type="scientific">Cytobacillus firmus</name>
    <name type="common">Bacillus firmus</name>
    <dbReference type="NCBI Taxonomy" id="1399"/>
    <lineage>
        <taxon>Bacteria</taxon>
        <taxon>Bacillati</taxon>
        <taxon>Bacillota</taxon>
        <taxon>Bacilli</taxon>
        <taxon>Bacillales</taxon>
        <taxon>Bacillaceae</taxon>
        <taxon>Cytobacillus</taxon>
    </lineage>
</organism>
<dbReference type="EMBL" id="QNSF01000009">
    <property type="protein sequence ID" value="RBP90599.1"/>
    <property type="molecule type" value="Genomic_DNA"/>
</dbReference>
<dbReference type="Proteomes" id="UP000252731">
    <property type="component" value="Unassembled WGS sequence"/>
</dbReference>
<name>A0A366JQM1_CYTFI</name>
<dbReference type="GO" id="GO:0000287">
    <property type="term" value="F:magnesium ion binding"/>
    <property type="evidence" value="ECO:0007669"/>
    <property type="project" value="TreeGrafter"/>
</dbReference>
<dbReference type="Pfam" id="PF03328">
    <property type="entry name" value="HpcH_HpaI"/>
    <property type="match status" value="1"/>
</dbReference>
<dbReference type="PANTHER" id="PTHR32308:SF0">
    <property type="entry name" value="HPCH_HPAI ALDOLASE_CITRATE LYASE DOMAIN-CONTAINING PROTEIN"/>
    <property type="match status" value="1"/>
</dbReference>
<dbReference type="InterPro" id="IPR005000">
    <property type="entry name" value="Aldolase/citrate-lyase_domain"/>
</dbReference>
<dbReference type="OrthoDB" id="9786940at2"/>
<keyword evidence="2 5" id="KW-0479">Metal-binding</keyword>
<evidence type="ECO:0000313" key="8">
    <source>
        <dbReference type="Proteomes" id="UP000252731"/>
    </source>
</evidence>
<dbReference type="InterPro" id="IPR011206">
    <property type="entry name" value="Citrate_lyase_beta/mcl1/mcl2"/>
</dbReference>